<reference evidence="2" key="1">
    <citation type="submission" date="2017-09" db="EMBL/GenBank/DDBJ databases">
        <title>Depth-based differentiation of microbial function through sediment-hosted aquifers and enrichment of novel symbionts in the deep terrestrial subsurface.</title>
        <authorList>
            <person name="Probst A.J."/>
            <person name="Ladd B."/>
            <person name="Jarett J.K."/>
            <person name="Geller-Mcgrath D.E."/>
            <person name="Sieber C.M.K."/>
            <person name="Emerson J.B."/>
            <person name="Anantharaman K."/>
            <person name="Thomas B.C."/>
            <person name="Malmstrom R."/>
            <person name="Stieglmeier M."/>
            <person name="Klingl A."/>
            <person name="Woyke T."/>
            <person name="Ryan C.M."/>
            <person name="Banfield J.F."/>
        </authorList>
    </citation>
    <scope>NUCLEOTIDE SEQUENCE [LARGE SCALE GENOMIC DNA]</scope>
</reference>
<proteinExistence type="predicted"/>
<sequence length="81" mass="9708">MSEVKRKKNESFEAFFRRVKQQWMRSGKVLQVRKVQHFSKDKSKNVSRKQAVAYAKVQSKTAYLRKIGRLPEEEIPKRGRR</sequence>
<evidence type="ECO:0000313" key="2">
    <source>
        <dbReference type="Proteomes" id="UP000230154"/>
    </source>
</evidence>
<organism evidence="1 2">
    <name type="scientific">Candidatus Magasanikbacteria bacterium CG10_big_fil_rev_8_21_14_0_10_47_10</name>
    <dbReference type="NCBI Taxonomy" id="1974652"/>
    <lineage>
        <taxon>Bacteria</taxon>
        <taxon>Candidatus Magasanikiibacteriota</taxon>
    </lineage>
</organism>
<protein>
    <recommendedName>
        <fullName evidence="3">30S ribosomal protein S21</fullName>
    </recommendedName>
</protein>
<evidence type="ECO:0008006" key="3">
    <source>
        <dbReference type="Google" id="ProtNLM"/>
    </source>
</evidence>
<evidence type="ECO:0000313" key="1">
    <source>
        <dbReference type="EMBL" id="PIR74596.1"/>
    </source>
</evidence>
<gene>
    <name evidence="1" type="ORF">COU35_01815</name>
</gene>
<dbReference type="AlphaFoldDB" id="A0A2H0TST1"/>
<comment type="caution">
    <text evidence="1">The sequence shown here is derived from an EMBL/GenBank/DDBJ whole genome shotgun (WGS) entry which is preliminary data.</text>
</comment>
<name>A0A2H0TST1_9BACT</name>
<dbReference type="EMBL" id="PFCB01000016">
    <property type="protein sequence ID" value="PIR74596.1"/>
    <property type="molecule type" value="Genomic_DNA"/>
</dbReference>
<dbReference type="Proteomes" id="UP000230154">
    <property type="component" value="Unassembled WGS sequence"/>
</dbReference>
<accession>A0A2H0TST1</accession>